<protein>
    <submittedName>
        <fullName evidence="1">Uncharacterized protein</fullName>
    </submittedName>
</protein>
<gene>
    <name evidence="1" type="ORF">OPT61_g10758</name>
</gene>
<evidence type="ECO:0000313" key="2">
    <source>
        <dbReference type="Proteomes" id="UP001153331"/>
    </source>
</evidence>
<evidence type="ECO:0000313" key="1">
    <source>
        <dbReference type="EMBL" id="KAJ8104433.1"/>
    </source>
</evidence>
<keyword evidence="2" id="KW-1185">Reference proteome</keyword>
<reference evidence="1" key="1">
    <citation type="submission" date="2022-11" db="EMBL/GenBank/DDBJ databases">
        <title>Genome Sequence of Boeremia exigua.</title>
        <authorList>
            <person name="Buettner E."/>
        </authorList>
    </citation>
    <scope>NUCLEOTIDE SEQUENCE</scope>
    <source>
        <strain evidence="1">CU02</strain>
    </source>
</reference>
<sequence length="182" mass="19657">MAHTCGCINAQRTTSTSCTNCSTANSLSLLQPSPGSISSIAGAITTRQTGSFVGPAAAATFVSILKPQLIGQDPGLRRHKNNFNIFQHIASHQRHRKQKLLYGHTGSTSTQSPRTATNQPSKLYLQAETPVSVPKPEAALMQTTHTDNTCIIYLIFSPVSQYIPSSTTDPNVQRYPQRAATF</sequence>
<name>A0ACC2HNY0_9PLEO</name>
<proteinExistence type="predicted"/>
<dbReference type="EMBL" id="JAPHNI010002025">
    <property type="protein sequence ID" value="KAJ8104433.1"/>
    <property type="molecule type" value="Genomic_DNA"/>
</dbReference>
<organism evidence="1 2">
    <name type="scientific">Boeremia exigua</name>
    <dbReference type="NCBI Taxonomy" id="749465"/>
    <lineage>
        <taxon>Eukaryota</taxon>
        <taxon>Fungi</taxon>
        <taxon>Dikarya</taxon>
        <taxon>Ascomycota</taxon>
        <taxon>Pezizomycotina</taxon>
        <taxon>Dothideomycetes</taxon>
        <taxon>Pleosporomycetidae</taxon>
        <taxon>Pleosporales</taxon>
        <taxon>Pleosporineae</taxon>
        <taxon>Didymellaceae</taxon>
        <taxon>Boeremia</taxon>
    </lineage>
</organism>
<comment type="caution">
    <text evidence="1">The sequence shown here is derived from an EMBL/GenBank/DDBJ whole genome shotgun (WGS) entry which is preliminary data.</text>
</comment>
<dbReference type="Proteomes" id="UP001153331">
    <property type="component" value="Unassembled WGS sequence"/>
</dbReference>
<accession>A0ACC2HNY0</accession>